<dbReference type="RefSeq" id="WP_179669725.1">
    <property type="nucleotide sequence ID" value="NZ_JACCFP010000001.1"/>
</dbReference>
<dbReference type="Pfam" id="PF18029">
    <property type="entry name" value="Glyoxalase_6"/>
    <property type="match status" value="2"/>
</dbReference>
<evidence type="ECO:0000313" key="3">
    <source>
        <dbReference type="Proteomes" id="UP000530424"/>
    </source>
</evidence>
<dbReference type="InterPro" id="IPR029068">
    <property type="entry name" value="Glyas_Bleomycin-R_OHBP_Dase"/>
</dbReference>
<gene>
    <name evidence="2" type="ORF">HNR19_004119</name>
</gene>
<feature type="domain" description="Glyoxalase-like" evidence="1">
    <location>
        <begin position="9"/>
        <end position="106"/>
    </location>
</feature>
<dbReference type="PANTHER" id="PTHR35908">
    <property type="entry name" value="HYPOTHETICAL FUSION PROTEIN"/>
    <property type="match status" value="1"/>
</dbReference>
<dbReference type="SUPFAM" id="SSF54593">
    <property type="entry name" value="Glyoxalase/Bleomycin resistance protein/Dihydroxybiphenyl dioxygenase"/>
    <property type="match status" value="1"/>
</dbReference>
<evidence type="ECO:0000313" key="2">
    <source>
        <dbReference type="EMBL" id="NYJ03421.1"/>
    </source>
</evidence>
<dbReference type="AlphaFoldDB" id="A0A853C8D7"/>
<dbReference type="EMBL" id="JACCFP010000001">
    <property type="protein sequence ID" value="NYJ03421.1"/>
    <property type="molecule type" value="Genomic_DNA"/>
</dbReference>
<dbReference type="Proteomes" id="UP000530424">
    <property type="component" value="Unassembled WGS sequence"/>
</dbReference>
<dbReference type="PANTHER" id="PTHR35908:SF1">
    <property type="entry name" value="CONSERVED PROTEIN"/>
    <property type="match status" value="1"/>
</dbReference>
<reference evidence="2 3" key="1">
    <citation type="submission" date="2020-07" db="EMBL/GenBank/DDBJ databases">
        <title>Sequencing the genomes of 1000 actinobacteria strains.</title>
        <authorList>
            <person name="Klenk H.-P."/>
        </authorList>
    </citation>
    <scope>NUCLEOTIDE SEQUENCE [LARGE SCALE GENOMIC DNA]</scope>
    <source>
        <strain evidence="2 3">DSM 103833</strain>
    </source>
</reference>
<dbReference type="InterPro" id="IPR041581">
    <property type="entry name" value="Glyoxalase_6"/>
</dbReference>
<organism evidence="2 3">
    <name type="scientific">Nocardioides thalensis</name>
    <dbReference type="NCBI Taxonomy" id="1914755"/>
    <lineage>
        <taxon>Bacteria</taxon>
        <taxon>Bacillati</taxon>
        <taxon>Actinomycetota</taxon>
        <taxon>Actinomycetes</taxon>
        <taxon>Propionibacteriales</taxon>
        <taxon>Nocardioidaceae</taxon>
        <taxon>Nocardioides</taxon>
    </lineage>
</organism>
<evidence type="ECO:0000259" key="1">
    <source>
        <dbReference type="Pfam" id="PF18029"/>
    </source>
</evidence>
<keyword evidence="3" id="KW-1185">Reference proteome</keyword>
<comment type="caution">
    <text evidence="2">The sequence shown here is derived from an EMBL/GenBank/DDBJ whole genome shotgun (WGS) entry which is preliminary data.</text>
</comment>
<feature type="domain" description="Glyoxalase-like" evidence="1">
    <location>
        <begin position="118"/>
        <end position="220"/>
    </location>
</feature>
<sequence length="241" mass="27007">MPLAVYKDLCIDAVDPQRLGAFWAAALRLDLEQLDDGDVKLVGPTPQHTVWINRVPEPLTVKQRVHLDINAHGVQEVLDLGATPLDTDSFDWKVLRDPEGGELCVFERDHEPTQRLLEIVVDSANPRAQAEWWGDVLHGQVGHNQDAGYSWVEEVAGAPFSYLVFVPVPEPKTVKNRIHIDVESGDIPDIVGRGATRLREPDDEIRWTVLADPEGNEFCAFEPRRIGGNDDVDPRFEDVAR</sequence>
<name>A0A853C8D7_9ACTN</name>
<protein>
    <recommendedName>
        <fullName evidence="1">Glyoxalase-like domain-containing protein</fullName>
    </recommendedName>
</protein>
<proteinExistence type="predicted"/>
<dbReference type="Gene3D" id="3.10.180.10">
    <property type="entry name" value="2,3-Dihydroxybiphenyl 1,2-Dioxygenase, domain 1"/>
    <property type="match status" value="2"/>
</dbReference>
<accession>A0A853C8D7</accession>